<dbReference type="EC" id="2.7.1.17" evidence="8"/>
<dbReference type="PROSITE" id="PS00933">
    <property type="entry name" value="FGGY_KINASES_1"/>
    <property type="match status" value="1"/>
</dbReference>
<keyword evidence="2 8" id="KW-0859">Xylose metabolism</keyword>
<proteinExistence type="inferred from homology"/>
<dbReference type="GO" id="GO:0004856">
    <property type="term" value="F:D-xylulokinase activity"/>
    <property type="evidence" value="ECO:0007669"/>
    <property type="project" value="UniProtKB-UniRule"/>
</dbReference>
<reference evidence="12 13" key="1">
    <citation type="submission" date="2016-10" db="EMBL/GenBank/DDBJ databases">
        <authorList>
            <person name="de Groot N.N."/>
        </authorList>
    </citation>
    <scope>NUCLEOTIDE SEQUENCE [LARGE SCALE GENOMIC DNA]</scope>
    <source>
        <strain evidence="12 13">NP_1H</strain>
    </source>
</reference>
<gene>
    <name evidence="8" type="primary">xylB</name>
    <name evidence="12" type="ORF">SAMN04488693_11083</name>
</gene>
<dbReference type="Proteomes" id="UP000199258">
    <property type="component" value="Unassembled WGS sequence"/>
</dbReference>
<dbReference type="InterPro" id="IPR006000">
    <property type="entry name" value="Xylulokinase"/>
</dbReference>
<dbReference type="InterPro" id="IPR050406">
    <property type="entry name" value="FGGY_Carb_Kinase"/>
</dbReference>
<keyword evidence="3 8" id="KW-0808">Transferase</keyword>
<organism evidence="12 13">
    <name type="scientific">Arthrobacter subterraneus</name>
    <dbReference type="NCBI Taxonomy" id="335973"/>
    <lineage>
        <taxon>Bacteria</taxon>
        <taxon>Bacillati</taxon>
        <taxon>Actinomycetota</taxon>
        <taxon>Actinomycetes</taxon>
        <taxon>Micrococcales</taxon>
        <taxon>Micrococcaceae</taxon>
        <taxon>Arthrobacter</taxon>
    </lineage>
</organism>
<protein>
    <recommendedName>
        <fullName evidence="8">Xylulose kinase</fullName>
        <shortName evidence="8">Xylulokinase</shortName>
        <ecNumber evidence="8">2.7.1.17</ecNumber>
    </recommendedName>
</protein>
<keyword evidence="4 8" id="KW-0547">Nucleotide-binding</keyword>
<feature type="site" description="Important for activity" evidence="8">
    <location>
        <position position="8"/>
    </location>
</feature>
<evidence type="ECO:0000313" key="12">
    <source>
        <dbReference type="EMBL" id="SDI38708.1"/>
    </source>
</evidence>
<evidence type="ECO:0000313" key="13">
    <source>
        <dbReference type="Proteomes" id="UP000199258"/>
    </source>
</evidence>
<dbReference type="Pfam" id="PF00370">
    <property type="entry name" value="FGGY_N"/>
    <property type="match status" value="1"/>
</dbReference>
<dbReference type="AlphaFoldDB" id="A0A1G8K5J3"/>
<name>A0A1G8K5J3_9MICC</name>
<evidence type="ECO:0000256" key="1">
    <source>
        <dbReference type="ARBA" id="ARBA00009156"/>
    </source>
</evidence>
<evidence type="ECO:0000256" key="7">
    <source>
        <dbReference type="ARBA" id="ARBA00023277"/>
    </source>
</evidence>
<dbReference type="Pfam" id="PF02782">
    <property type="entry name" value="FGGY_C"/>
    <property type="match status" value="1"/>
</dbReference>
<keyword evidence="13" id="KW-1185">Reference proteome</keyword>
<accession>A0A1G8K5J3</accession>
<dbReference type="PANTHER" id="PTHR43095">
    <property type="entry name" value="SUGAR KINASE"/>
    <property type="match status" value="1"/>
</dbReference>
<feature type="active site" description="Proton acceptor" evidence="8">
    <location>
        <position position="229"/>
    </location>
</feature>
<feature type="domain" description="Carbohydrate kinase FGGY N-terminal" evidence="10">
    <location>
        <begin position="4"/>
        <end position="184"/>
    </location>
</feature>
<evidence type="ECO:0000256" key="5">
    <source>
        <dbReference type="ARBA" id="ARBA00022777"/>
    </source>
</evidence>
<keyword evidence="5 8" id="KW-0418">Kinase</keyword>
<dbReference type="SUPFAM" id="SSF53067">
    <property type="entry name" value="Actin-like ATPase domain"/>
    <property type="match status" value="2"/>
</dbReference>
<keyword evidence="7 8" id="KW-0119">Carbohydrate metabolism</keyword>
<dbReference type="GO" id="GO:0005998">
    <property type="term" value="P:xylulose catabolic process"/>
    <property type="evidence" value="ECO:0007669"/>
    <property type="project" value="UniProtKB-UniRule"/>
</dbReference>
<keyword evidence="6 8" id="KW-0067">ATP-binding</keyword>
<evidence type="ECO:0000256" key="3">
    <source>
        <dbReference type="ARBA" id="ARBA00022679"/>
    </source>
</evidence>
<dbReference type="PROSITE" id="PS00445">
    <property type="entry name" value="FGGY_KINASES_2"/>
    <property type="match status" value="1"/>
</dbReference>
<dbReference type="GO" id="GO:0005524">
    <property type="term" value="F:ATP binding"/>
    <property type="evidence" value="ECO:0007669"/>
    <property type="project" value="UniProtKB-UniRule"/>
</dbReference>
<evidence type="ECO:0000259" key="11">
    <source>
        <dbReference type="Pfam" id="PF02782"/>
    </source>
</evidence>
<dbReference type="HAMAP" id="MF_02220">
    <property type="entry name" value="XylB"/>
    <property type="match status" value="1"/>
</dbReference>
<feature type="domain" description="Carbohydrate kinase FGGY C-terminal" evidence="11">
    <location>
        <begin position="245"/>
        <end position="427"/>
    </location>
</feature>
<dbReference type="PANTHER" id="PTHR43095:SF5">
    <property type="entry name" value="XYLULOSE KINASE"/>
    <property type="match status" value="1"/>
</dbReference>
<evidence type="ECO:0000256" key="2">
    <source>
        <dbReference type="ARBA" id="ARBA00022629"/>
    </source>
</evidence>
<evidence type="ECO:0000256" key="9">
    <source>
        <dbReference type="RuleBase" id="RU003733"/>
    </source>
</evidence>
<evidence type="ECO:0000256" key="8">
    <source>
        <dbReference type="HAMAP-Rule" id="MF_02220"/>
    </source>
</evidence>
<dbReference type="RefSeq" id="WP_090586931.1">
    <property type="nucleotide sequence ID" value="NZ_FNDT01000010.1"/>
</dbReference>
<dbReference type="PIRSF" id="PIRSF000538">
    <property type="entry name" value="GlpK"/>
    <property type="match status" value="1"/>
</dbReference>
<evidence type="ECO:0000256" key="6">
    <source>
        <dbReference type="ARBA" id="ARBA00022840"/>
    </source>
</evidence>
<dbReference type="InterPro" id="IPR018484">
    <property type="entry name" value="FGGY_N"/>
</dbReference>
<comment type="catalytic activity">
    <reaction evidence="8">
        <text>D-xylulose + ATP = D-xylulose 5-phosphate + ADP + H(+)</text>
        <dbReference type="Rhea" id="RHEA:10964"/>
        <dbReference type="ChEBI" id="CHEBI:15378"/>
        <dbReference type="ChEBI" id="CHEBI:17140"/>
        <dbReference type="ChEBI" id="CHEBI:30616"/>
        <dbReference type="ChEBI" id="CHEBI:57737"/>
        <dbReference type="ChEBI" id="CHEBI:456216"/>
        <dbReference type="EC" id="2.7.1.17"/>
    </reaction>
</comment>
<sequence>MALVAGVDSSTQSCKVVIRDADTGELVRQGSAQHPPGTEVHPDAWWTALQEAIAAAGGLDDVAAVSVAGQQHGMVCLDADGGVVRPALLWNDTRSAPAAAALVEERGAQWWAETTGTVPVASLTATKLRWLADNEPENAARTAAVCLPHDWLSWRLAGYGPGSGEDGLRALATDRSDASGTGYWAPSTGYLADVLESTLGHVPILPEVLGPLEFRKTPDGLLIGAGCGDNAGAGLGVGAAEGDVVVSVGTSGTVFAVAESPTSDSTGLVAGFADATGNYLPLVCTLNATLVLDATARLLGVNHEDFARLALQAPPGAEGLTLVPYFSGERTPNLPDATGSLHGLTLQNYTPANVARAAVEGVACSLADGLKALTDVGVVARRIIFVGGGARSEALRLSVGAVFGLPVSVPEPGEYVADGAARQAAGALTGALPAWRTTGVELADIEPTPEVLGRYRERAATA</sequence>
<comment type="similarity">
    <text evidence="1 8 9">Belongs to the FGGY kinase family.</text>
</comment>
<dbReference type="InterPro" id="IPR000577">
    <property type="entry name" value="Carb_kinase_FGGY"/>
</dbReference>
<dbReference type="OrthoDB" id="9805576at2"/>
<dbReference type="EMBL" id="FNDT01000010">
    <property type="protein sequence ID" value="SDI38708.1"/>
    <property type="molecule type" value="Genomic_DNA"/>
</dbReference>
<dbReference type="STRING" id="335973.SAMN04488693_11083"/>
<dbReference type="GO" id="GO:0042732">
    <property type="term" value="P:D-xylose metabolic process"/>
    <property type="evidence" value="ECO:0007669"/>
    <property type="project" value="UniProtKB-KW"/>
</dbReference>
<comment type="function">
    <text evidence="8">Catalyzes the phosphorylation of D-xylulose to D-xylulose 5-phosphate.</text>
</comment>
<dbReference type="InterPro" id="IPR018483">
    <property type="entry name" value="Carb_kinase_FGGY_CS"/>
</dbReference>
<dbReference type="InterPro" id="IPR043129">
    <property type="entry name" value="ATPase_NBD"/>
</dbReference>
<evidence type="ECO:0000256" key="4">
    <source>
        <dbReference type="ARBA" id="ARBA00022741"/>
    </source>
</evidence>
<feature type="binding site" evidence="8">
    <location>
        <begin position="71"/>
        <end position="72"/>
    </location>
    <ligand>
        <name>substrate</name>
    </ligand>
</feature>
<dbReference type="InterPro" id="IPR018485">
    <property type="entry name" value="FGGY_C"/>
</dbReference>
<dbReference type="Gene3D" id="3.30.420.40">
    <property type="match status" value="2"/>
</dbReference>
<evidence type="ECO:0000259" key="10">
    <source>
        <dbReference type="Pfam" id="PF00370"/>
    </source>
</evidence>
<dbReference type="CDD" id="cd07809">
    <property type="entry name" value="ASKHA_NBD_FGGY_BaXK-like"/>
    <property type="match status" value="1"/>
</dbReference>